<dbReference type="EMBL" id="HBUF01534737">
    <property type="protein sequence ID" value="CAG6752905.1"/>
    <property type="molecule type" value="Transcribed_RNA"/>
</dbReference>
<accession>A0A8D8ZTI9</accession>
<sequence length="123" mass="13824">MFSLLTEILCSFLQNMMCFSNCFTLGISLVLLNVALSLSNTVLRLLSVTPLPGFFLQLTCMIAKSLTNRYLSKSHNMGHDDHISQEHVSSIGLSYFLQFSMRFPPSPIPSRMIRCVFGCQLPN</sequence>
<organism evidence="1">
    <name type="scientific">Cacopsylla melanoneura</name>
    <dbReference type="NCBI Taxonomy" id="428564"/>
    <lineage>
        <taxon>Eukaryota</taxon>
        <taxon>Metazoa</taxon>
        <taxon>Ecdysozoa</taxon>
        <taxon>Arthropoda</taxon>
        <taxon>Hexapoda</taxon>
        <taxon>Insecta</taxon>
        <taxon>Pterygota</taxon>
        <taxon>Neoptera</taxon>
        <taxon>Paraneoptera</taxon>
        <taxon>Hemiptera</taxon>
        <taxon>Sternorrhyncha</taxon>
        <taxon>Psylloidea</taxon>
        <taxon>Psyllidae</taxon>
        <taxon>Psyllinae</taxon>
        <taxon>Cacopsylla</taxon>
    </lineage>
</organism>
<reference evidence="1" key="1">
    <citation type="submission" date="2021-05" db="EMBL/GenBank/DDBJ databases">
        <authorList>
            <person name="Alioto T."/>
            <person name="Alioto T."/>
            <person name="Gomez Garrido J."/>
        </authorList>
    </citation>
    <scope>NUCLEOTIDE SEQUENCE</scope>
</reference>
<evidence type="ECO:0000313" key="1">
    <source>
        <dbReference type="EMBL" id="CAG6752905.1"/>
    </source>
</evidence>
<protein>
    <submittedName>
        <fullName evidence="1">Uncharacterized protein</fullName>
    </submittedName>
</protein>
<name>A0A8D8ZTI9_9HEMI</name>
<proteinExistence type="predicted"/>
<dbReference type="AlphaFoldDB" id="A0A8D8ZTI9"/>